<evidence type="ECO:0000313" key="8">
    <source>
        <dbReference type="Proteomes" id="UP000189703"/>
    </source>
</evidence>
<dbReference type="GO" id="GO:0000500">
    <property type="term" value="C:RNA polymerase I upstream activating factor complex"/>
    <property type="evidence" value="ECO:0007669"/>
    <property type="project" value="UniProtKB-ARBA"/>
</dbReference>
<evidence type="ECO:0000256" key="4">
    <source>
        <dbReference type="ARBA" id="ARBA00023242"/>
    </source>
</evidence>
<protein>
    <submittedName>
        <fullName evidence="9 10">Formin-G</fullName>
    </submittedName>
</protein>
<evidence type="ECO:0000256" key="2">
    <source>
        <dbReference type="ARBA" id="ARBA00023015"/>
    </source>
</evidence>
<dbReference type="KEGG" id="nnu:104594174"/>
<dbReference type="InterPro" id="IPR036885">
    <property type="entry name" value="SWIB_MDM2_dom_sf"/>
</dbReference>
<feature type="region of interest" description="Disordered" evidence="5">
    <location>
        <begin position="141"/>
        <end position="163"/>
    </location>
</feature>
<dbReference type="PROSITE" id="PS51998">
    <property type="entry name" value="DEK_C"/>
    <property type="match status" value="1"/>
</dbReference>
<reference evidence="9 10" key="1">
    <citation type="submission" date="2025-04" db="UniProtKB">
        <authorList>
            <consortium name="RefSeq"/>
        </authorList>
    </citation>
    <scope>IDENTIFICATION</scope>
</reference>
<accession>A0A1U7ZG02</accession>
<evidence type="ECO:0000313" key="10">
    <source>
        <dbReference type="RefSeq" id="XP_010252657.1"/>
    </source>
</evidence>
<evidence type="ECO:0000256" key="5">
    <source>
        <dbReference type="SAM" id="MobiDB-lite"/>
    </source>
</evidence>
<dbReference type="OMA" id="CHDINIR"/>
<dbReference type="SUPFAM" id="SSF47592">
    <property type="entry name" value="SWIB/MDM2 domain"/>
    <property type="match status" value="2"/>
</dbReference>
<dbReference type="eggNOG" id="KOG1946">
    <property type="taxonomic scope" value="Eukaryota"/>
</dbReference>
<dbReference type="Proteomes" id="UP000189703">
    <property type="component" value="Unplaced"/>
</dbReference>
<dbReference type="SUPFAM" id="SSF109715">
    <property type="entry name" value="DEK C-terminal domain"/>
    <property type="match status" value="1"/>
</dbReference>
<evidence type="ECO:0000313" key="9">
    <source>
        <dbReference type="RefSeq" id="XP_010252656.1"/>
    </source>
</evidence>
<dbReference type="PROSITE" id="PS51925">
    <property type="entry name" value="SWIB_MDM2"/>
    <property type="match status" value="2"/>
</dbReference>
<keyword evidence="3" id="KW-0804">Transcription</keyword>
<dbReference type="InterPro" id="IPR003121">
    <property type="entry name" value="SWIB_MDM2_domain"/>
</dbReference>
<dbReference type="PANTHER" id="PTHR13844">
    <property type="entry name" value="SWI/SNF-RELATED MATRIX-ASSOCIATED ACTIN-DEPENDENT REGULATOR OF CHROMATIN SUBFAMILY D"/>
    <property type="match status" value="1"/>
</dbReference>
<gene>
    <name evidence="9 10" type="primary">LOC104594174</name>
</gene>
<evidence type="ECO:0000259" key="7">
    <source>
        <dbReference type="PROSITE" id="PS51998"/>
    </source>
</evidence>
<dbReference type="GeneID" id="104594174"/>
<dbReference type="CDD" id="cd10567">
    <property type="entry name" value="SWIB-MDM2_like"/>
    <property type="match status" value="2"/>
</dbReference>
<dbReference type="AlphaFoldDB" id="A0A1U7ZG02"/>
<dbReference type="GO" id="GO:0005634">
    <property type="term" value="C:nucleus"/>
    <property type="evidence" value="ECO:0000318"/>
    <property type="project" value="GO_Central"/>
</dbReference>
<dbReference type="OrthoDB" id="10251073at2759"/>
<feature type="domain" description="DM2" evidence="6">
    <location>
        <begin position="163"/>
        <end position="240"/>
    </location>
</feature>
<dbReference type="InterPro" id="IPR014876">
    <property type="entry name" value="DEK_C"/>
</dbReference>
<evidence type="ECO:0000256" key="3">
    <source>
        <dbReference type="ARBA" id="ARBA00023163"/>
    </source>
</evidence>
<dbReference type="InterPro" id="IPR019835">
    <property type="entry name" value="SWIB_domain"/>
</dbReference>
<dbReference type="Pfam" id="PF02201">
    <property type="entry name" value="SWIB"/>
    <property type="match status" value="2"/>
</dbReference>
<feature type="domain" description="DM2" evidence="6">
    <location>
        <begin position="267"/>
        <end position="346"/>
    </location>
</feature>
<proteinExistence type="predicted"/>
<evidence type="ECO:0000256" key="1">
    <source>
        <dbReference type="ARBA" id="ARBA00004123"/>
    </source>
</evidence>
<sequence>MVSDQEIANGVETLLRQSGPNTVTSVNGVVQQLEVKLGLDLSHKAGFIRDQIDLILRSHAQPHPHPKDHFALQHHPQFQTTHPQIPHHFALTHHRPGELNFRCPPPQSQPQPQPHSHSQRPPPPQYLLVTKADAFVQNVAAPAPEMPKESAPAGTKRRGGPGGLNKVCGVSPELQAIVGEPSMPRTQIVKQLWAYIRKHNLQDPSNKRKIVCDDALRLVFETDCTDMFKMNKLLAKHIIPLEPTKEPGQDSKRVKLEAESTIESTEAAPPLLIISDALAMFFGTEEREMLQSEALKRVWDYIKLNHLEDPLNSMVILCDAKLQELFGCESFSALGISEMLAHHFFKQS</sequence>
<dbReference type="GO" id="GO:0001181">
    <property type="term" value="F:RNA polymerase I general transcription initiation factor activity"/>
    <property type="evidence" value="ECO:0007669"/>
    <property type="project" value="UniProtKB-ARBA"/>
</dbReference>
<dbReference type="Pfam" id="PF08766">
    <property type="entry name" value="DEK_C"/>
    <property type="match status" value="1"/>
</dbReference>
<dbReference type="STRING" id="4432.A0A1U7ZG02"/>
<dbReference type="RefSeq" id="XP_010252657.1">
    <property type="nucleotide sequence ID" value="XM_010254355.2"/>
</dbReference>
<feature type="region of interest" description="Disordered" evidence="5">
    <location>
        <begin position="95"/>
        <end position="125"/>
    </location>
</feature>
<dbReference type="FunFam" id="1.10.245.10:FF:000004">
    <property type="entry name" value="Upstream activation factor subunit"/>
    <property type="match status" value="1"/>
</dbReference>
<dbReference type="SMART" id="SM00151">
    <property type="entry name" value="SWIB"/>
    <property type="match status" value="2"/>
</dbReference>
<feature type="compositionally biased region" description="Pro residues" evidence="5">
    <location>
        <begin position="103"/>
        <end position="113"/>
    </location>
</feature>
<organism evidence="8 10">
    <name type="scientific">Nelumbo nucifera</name>
    <name type="common">Sacred lotus</name>
    <dbReference type="NCBI Taxonomy" id="4432"/>
    <lineage>
        <taxon>Eukaryota</taxon>
        <taxon>Viridiplantae</taxon>
        <taxon>Streptophyta</taxon>
        <taxon>Embryophyta</taxon>
        <taxon>Tracheophyta</taxon>
        <taxon>Spermatophyta</taxon>
        <taxon>Magnoliopsida</taxon>
        <taxon>Proteales</taxon>
        <taxon>Nelumbonaceae</taxon>
        <taxon>Nelumbo</taxon>
    </lineage>
</organism>
<keyword evidence="2" id="KW-0805">Transcription regulation</keyword>
<dbReference type="Gene3D" id="1.10.245.10">
    <property type="entry name" value="SWIB/MDM2 domain"/>
    <property type="match status" value="2"/>
</dbReference>
<keyword evidence="4" id="KW-0539">Nucleus</keyword>
<feature type="domain" description="DEK-C" evidence="7">
    <location>
        <begin position="1"/>
        <end position="57"/>
    </location>
</feature>
<keyword evidence="8" id="KW-1185">Reference proteome</keyword>
<dbReference type="RefSeq" id="XP_010252656.1">
    <property type="nucleotide sequence ID" value="XM_010254354.2"/>
</dbReference>
<name>A0A1U7ZG02_NELNU</name>
<comment type="subcellular location">
    <subcellularLocation>
        <location evidence="1">Nucleus</location>
    </subcellularLocation>
</comment>
<evidence type="ECO:0000259" key="6">
    <source>
        <dbReference type="PROSITE" id="PS51925"/>
    </source>
</evidence>